<dbReference type="RefSeq" id="WP_216964494.1">
    <property type="nucleotide sequence ID" value="NZ_JAHOPB010000002.1"/>
</dbReference>
<protein>
    <submittedName>
        <fullName evidence="1">M14 family metallopeptidase</fullName>
    </submittedName>
</protein>
<dbReference type="EMBL" id="JAHOPB010000002">
    <property type="protein sequence ID" value="MBU8876024.1"/>
    <property type="molecule type" value="Genomic_DNA"/>
</dbReference>
<sequence length="363" mass="38935">MFSVSACFSETYAEARPKFCAAAAEAGGALRSWLNPKALGPNGERLFLDTARFGAADAENMLVLIAGTHGVEGHCGSGAEIAWLKSGGPAKLPAKTGALLIHALNPYGFAWTRRVTEDNVDLNRNFVDHDKGYPNNDGYLAIADAVLPRTWDDASKAETERVFAAYAQKHGAFGLQGAISGGQYTHPDGIFFGGNAPTWSNRTVRAVAREELSRARRVSIIDFHTGLGPFGHGELICAVSPAAKSFARAKAWYGDEMTSPEGGTSTSAVVVGVMTDAFPQELPDAEVTPVALEYGTYTVPEVLTAVRGDNWVHHRGDLGSEQGRALKADMKERFFPAGDKWREMVWTRAEQTIGWALKGMAGG</sequence>
<name>A0ABS6IN49_9HYPH</name>
<accession>A0ABS6IN49</accession>
<proteinExistence type="predicted"/>
<evidence type="ECO:0000313" key="1">
    <source>
        <dbReference type="EMBL" id="MBU8876024.1"/>
    </source>
</evidence>
<organism evidence="1 2">
    <name type="scientific">Reyranella humidisoli</name>
    <dbReference type="NCBI Taxonomy" id="2849149"/>
    <lineage>
        <taxon>Bacteria</taxon>
        <taxon>Pseudomonadati</taxon>
        <taxon>Pseudomonadota</taxon>
        <taxon>Alphaproteobacteria</taxon>
        <taxon>Hyphomicrobiales</taxon>
        <taxon>Reyranellaceae</taxon>
        <taxon>Reyranella</taxon>
    </lineage>
</organism>
<dbReference type="Proteomes" id="UP000727907">
    <property type="component" value="Unassembled WGS sequence"/>
</dbReference>
<reference evidence="1 2" key="1">
    <citation type="submission" date="2021-06" db="EMBL/GenBank/DDBJ databases">
        <authorList>
            <person name="Lee D.H."/>
        </authorList>
    </citation>
    <scope>NUCLEOTIDE SEQUENCE [LARGE SCALE GENOMIC DNA]</scope>
    <source>
        <strain evidence="1 2">MMS21-HV4-11</strain>
    </source>
</reference>
<keyword evidence="2" id="KW-1185">Reference proteome</keyword>
<evidence type="ECO:0000313" key="2">
    <source>
        <dbReference type="Proteomes" id="UP000727907"/>
    </source>
</evidence>
<dbReference type="InterPro" id="IPR021259">
    <property type="entry name" value="DUF2817"/>
</dbReference>
<dbReference type="Pfam" id="PF10994">
    <property type="entry name" value="DUF2817"/>
    <property type="match status" value="1"/>
</dbReference>
<gene>
    <name evidence="1" type="ORF">KQ910_19790</name>
</gene>
<dbReference type="CDD" id="cd06233">
    <property type="entry name" value="M14-like"/>
    <property type="match status" value="1"/>
</dbReference>
<comment type="caution">
    <text evidence="1">The sequence shown here is derived from an EMBL/GenBank/DDBJ whole genome shotgun (WGS) entry which is preliminary data.</text>
</comment>